<sequence length="231" mass="26240">MVILNTASMNFHNLFEDHGQLLKFDKGTQIYQEGESATEIYLVKHGKVQISKEAENGKELTFRICGKGSILGETTLFNKENVHTTSAIALLPSEAFMLTKDSLEMLLTEQPVLLIEYLKWLQNENIKNQSLIRDLVMNGKKGALYSTLIRLSNTYGETIADNVVYINFNLTNTEIANLCSTSREMVNRMLSDLRKQKIISMDKGYITIHNLQHLKDEICCENCPLSVCRID</sequence>
<dbReference type="EMBL" id="OBQC01000001">
    <property type="protein sequence ID" value="SOC35070.1"/>
    <property type="molecule type" value="Genomic_DNA"/>
</dbReference>
<keyword evidence="8" id="KW-1185">Reference proteome</keyword>
<dbReference type="PROSITE" id="PS51063">
    <property type="entry name" value="HTH_CRP_2"/>
    <property type="match status" value="1"/>
</dbReference>
<dbReference type="RefSeq" id="WP_235864500.1">
    <property type="nucleotide sequence ID" value="NZ_OBQC01000001.1"/>
</dbReference>
<dbReference type="CDD" id="cd00038">
    <property type="entry name" value="CAP_ED"/>
    <property type="match status" value="1"/>
</dbReference>
<feature type="domain" description="Cyclic nucleotide-binding" evidence="5">
    <location>
        <begin position="24"/>
        <end position="107"/>
    </location>
</feature>
<evidence type="ECO:0000256" key="4">
    <source>
        <dbReference type="ARBA" id="ARBA00023163"/>
    </source>
</evidence>
<dbReference type="InterPro" id="IPR000595">
    <property type="entry name" value="cNMP-bd_dom"/>
</dbReference>
<dbReference type="Gene3D" id="2.60.120.10">
    <property type="entry name" value="Jelly Rolls"/>
    <property type="match status" value="1"/>
</dbReference>
<name>A0A285TZC2_9BACL</name>
<protein>
    <submittedName>
        <fullName evidence="7">CRP/FNR family transcriptional regulator</fullName>
    </submittedName>
</protein>
<dbReference type="InterPro" id="IPR014710">
    <property type="entry name" value="RmlC-like_jellyroll"/>
</dbReference>
<dbReference type="InterPro" id="IPR012318">
    <property type="entry name" value="HTH_CRP"/>
</dbReference>
<dbReference type="InterPro" id="IPR018490">
    <property type="entry name" value="cNMP-bd_dom_sf"/>
</dbReference>
<dbReference type="SUPFAM" id="SSF51206">
    <property type="entry name" value="cAMP-binding domain-like"/>
    <property type="match status" value="1"/>
</dbReference>
<keyword evidence="1" id="KW-0805">Transcription regulation</keyword>
<dbReference type="SUPFAM" id="SSF46785">
    <property type="entry name" value="Winged helix' DNA-binding domain"/>
    <property type="match status" value="1"/>
</dbReference>
<dbReference type="Pfam" id="PF00027">
    <property type="entry name" value="cNMP_binding"/>
    <property type="match status" value="1"/>
</dbReference>
<dbReference type="PROSITE" id="PS50042">
    <property type="entry name" value="CNMP_BINDING_3"/>
    <property type="match status" value="1"/>
</dbReference>
<dbReference type="SMART" id="SM00100">
    <property type="entry name" value="cNMP"/>
    <property type="match status" value="1"/>
</dbReference>
<keyword evidence="2" id="KW-0238">DNA-binding</keyword>
<dbReference type="InterPro" id="IPR050397">
    <property type="entry name" value="Env_Response_Regulators"/>
</dbReference>
<keyword evidence="3" id="KW-0010">Activator</keyword>
<dbReference type="SMART" id="SM00419">
    <property type="entry name" value="HTH_CRP"/>
    <property type="match status" value="1"/>
</dbReference>
<keyword evidence="4" id="KW-0804">Transcription</keyword>
<dbReference type="InterPro" id="IPR036388">
    <property type="entry name" value="WH-like_DNA-bd_sf"/>
</dbReference>
<dbReference type="GO" id="GO:0005829">
    <property type="term" value="C:cytosol"/>
    <property type="evidence" value="ECO:0007669"/>
    <property type="project" value="TreeGrafter"/>
</dbReference>
<evidence type="ECO:0000256" key="2">
    <source>
        <dbReference type="ARBA" id="ARBA00023125"/>
    </source>
</evidence>
<dbReference type="Pfam" id="PF13545">
    <property type="entry name" value="HTH_Crp_2"/>
    <property type="match status" value="1"/>
</dbReference>
<evidence type="ECO:0000256" key="1">
    <source>
        <dbReference type="ARBA" id="ARBA00023015"/>
    </source>
</evidence>
<reference evidence="8" key="1">
    <citation type="submission" date="2017-08" db="EMBL/GenBank/DDBJ databases">
        <authorList>
            <person name="Varghese N."/>
            <person name="Submissions S."/>
        </authorList>
    </citation>
    <scope>NUCLEOTIDE SEQUENCE [LARGE SCALE GENOMIC DNA]</scope>
    <source>
        <strain evidence="8">JC23</strain>
    </source>
</reference>
<dbReference type="InterPro" id="IPR036390">
    <property type="entry name" value="WH_DNA-bd_sf"/>
</dbReference>
<dbReference type="Gene3D" id="1.10.10.10">
    <property type="entry name" value="Winged helix-like DNA-binding domain superfamily/Winged helix DNA-binding domain"/>
    <property type="match status" value="1"/>
</dbReference>
<gene>
    <name evidence="7" type="ORF">SAMN05877842_101238</name>
</gene>
<dbReference type="CDD" id="cd00092">
    <property type="entry name" value="HTH_CRP"/>
    <property type="match status" value="1"/>
</dbReference>
<dbReference type="PANTHER" id="PTHR24567:SF74">
    <property type="entry name" value="HTH-TYPE TRANSCRIPTIONAL REGULATOR ARCR"/>
    <property type="match status" value="1"/>
</dbReference>
<evidence type="ECO:0000259" key="5">
    <source>
        <dbReference type="PROSITE" id="PS50042"/>
    </source>
</evidence>
<evidence type="ECO:0000313" key="7">
    <source>
        <dbReference type="EMBL" id="SOC35070.1"/>
    </source>
</evidence>
<dbReference type="GO" id="GO:0003677">
    <property type="term" value="F:DNA binding"/>
    <property type="evidence" value="ECO:0007669"/>
    <property type="project" value="UniProtKB-KW"/>
</dbReference>
<evidence type="ECO:0000256" key="3">
    <source>
        <dbReference type="ARBA" id="ARBA00023159"/>
    </source>
</evidence>
<dbReference type="AlphaFoldDB" id="A0A285TZC2"/>
<organism evidence="7 8">
    <name type="scientific">Ureibacillus acetophenoni</name>
    <dbReference type="NCBI Taxonomy" id="614649"/>
    <lineage>
        <taxon>Bacteria</taxon>
        <taxon>Bacillati</taxon>
        <taxon>Bacillota</taxon>
        <taxon>Bacilli</taxon>
        <taxon>Bacillales</taxon>
        <taxon>Caryophanaceae</taxon>
        <taxon>Ureibacillus</taxon>
    </lineage>
</organism>
<evidence type="ECO:0000259" key="6">
    <source>
        <dbReference type="PROSITE" id="PS51063"/>
    </source>
</evidence>
<evidence type="ECO:0000313" key="8">
    <source>
        <dbReference type="Proteomes" id="UP000219252"/>
    </source>
</evidence>
<dbReference type="Proteomes" id="UP000219252">
    <property type="component" value="Unassembled WGS sequence"/>
</dbReference>
<dbReference type="PANTHER" id="PTHR24567">
    <property type="entry name" value="CRP FAMILY TRANSCRIPTIONAL REGULATORY PROTEIN"/>
    <property type="match status" value="1"/>
</dbReference>
<feature type="domain" description="HTH crp-type" evidence="6">
    <location>
        <begin position="138"/>
        <end position="212"/>
    </location>
</feature>
<accession>A0A285TZC2</accession>
<proteinExistence type="predicted"/>
<dbReference type="GO" id="GO:0003700">
    <property type="term" value="F:DNA-binding transcription factor activity"/>
    <property type="evidence" value="ECO:0007669"/>
    <property type="project" value="TreeGrafter"/>
</dbReference>